<evidence type="ECO:0000313" key="2">
    <source>
        <dbReference type="Proteomes" id="UP000605259"/>
    </source>
</evidence>
<gene>
    <name evidence="1" type="ORF">GCM10007140_00330</name>
</gene>
<evidence type="ECO:0008006" key="3">
    <source>
        <dbReference type="Google" id="ProtNLM"/>
    </source>
</evidence>
<comment type="caution">
    <text evidence="1">The sequence shown here is derived from an EMBL/GenBank/DDBJ whole genome shotgun (WGS) entry which is preliminary data.</text>
</comment>
<dbReference type="EMBL" id="BMFK01000001">
    <property type="protein sequence ID" value="GGE53931.1"/>
    <property type="molecule type" value="Genomic_DNA"/>
</dbReference>
<accession>A0A917ELN8</accession>
<dbReference type="Proteomes" id="UP000605259">
    <property type="component" value="Unassembled WGS sequence"/>
</dbReference>
<name>A0A917ELN8_9BACI</name>
<sequence length="129" mass="15155">MKKVIVMASATIIALFAFTLYSAFYGNPISEYMMKQDTGGYLIGKGYKEEDILSIKPTYNSKRNTDRVKGTISYVVFADEPKEKYVYIQWRASGEIQQHCEYYDEDLNTYRTEFTEERKHMETNCTIKY</sequence>
<organism evidence="1 2">
    <name type="scientific">Priestia taiwanensis</name>
    <dbReference type="NCBI Taxonomy" id="1347902"/>
    <lineage>
        <taxon>Bacteria</taxon>
        <taxon>Bacillati</taxon>
        <taxon>Bacillota</taxon>
        <taxon>Bacilli</taxon>
        <taxon>Bacillales</taxon>
        <taxon>Bacillaceae</taxon>
        <taxon>Priestia</taxon>
    </lineage>
</organism>
<dbReference type="RefSeq" id="WP_188386448.1">
    <property type="nucleotide sequence ID" value="NZ_BMFK01000001.1"/>
</dbReference>
<dbReference type="Pfam" id="PF11337">
    <property type="entry name" value="DUF3139"/>
    <property type="match status" value="1"/>
</dbReference>
<reference evidence="1" key="2">
    <citation type="submission" date="2020-09" db="EMBL/GenBank/DDBJ databases">
        <authorList>
            <person name="Sun Q."/>
            <person name="Zhou Y."/>
        </authorList>
    </citation>
    <scope>NUCLEOTIDE SEQUENCE</scope>
    <source>
        <strain evidence="1">CGMCC 1.12698</strain>
    </source>
</reference>
<evidence type="ECO:0000313" key="1">
    <source>
        <dbReference type="EMBL" id="GGE53931.1"/>
    </source>
</evidence>
<protein>
    <recommendedName>
        <fullName evidence="3">DUF3139 domain-containing protein</fullName>
    </recommendedName>
</protein>
<keyword evidence="2" id="KW-1185">Reference proteome</keyword>
<dbReference type="InterPro" id="IPR021486">
    <property type="entry name" value="DUF3139"/>
</dbReference>
<proteinExistence type="predicted"/>
<dbReference type="AlphaFoldDB" id="A0A917ELN8"/>
<reference evidence="1" key="1">
    <citation type="journal article" date="2014" name="Int. J. Syst. Evol. Microbiol.">
        <title>Complete genome sequence of Corynebacterium casei LMG S-19264T (=DSM 44701T), isolated from a smear-ripened cheese.</title>
        <authorList>
            <consortium name="US DOE Joint Genome Institute (JGI-PGF)"/>
            <person name="Walter F."/>
            <person name="Albersmeier A."/>
            <person name="Kalinowski J."/>
            <person name="Ruckert C."/>
        </authorList>
    </citation>
    <scope>NUCLEOTIDE SEQUENCE</scope>
    <source>
        <strain evidence="1">CGMCC 1.12698</strain>
    </source>
</reference>